<proteinExistence type="predicted"/>
<protein>
    <submittedName>
        <fullName evidence="1">Uncharacterized protein</fullName>
    </submittedName>
</protein>
<accession>A0A2C9CL28</accession>
<reference evidence="2" key="1">
    <citation type="submission" date="2017-10" db="EMBL/GenBank/DDBJ databases">
        <authorList>
            <person name="Frank J."/>
        </authorList>
    </citation>
    <scope>NUCLEOTIDE SEQUENCE [LARGE SCALE GENOMIC DNA]</scope>
</reference>
<keyword evidence="2" id="KW-1185">Reference proteome</keyword>
<evidence type="ECO:0000313" key="2">
    <source>
        <dbReference type="Proteomes" id="UP000221734"/>
    </source>
</evidence>
<organism evidence="1 2">
    <name type="scientific">Kuenenia stuttgartiensis</name>
    <dbReference type="NCBI Taxonomy" id="174633"/>
    <lineage>
        <taxon>Bacteria</taxon>
        <taxon>Pseudomonadati</taxon>
        <taxon>Planctomycetota</taxon>
        <taxon>Candidatus Brocadiia</taxon>
        <taxon>Candidatus Brocadiales</taxon>
        <taxon>Candidatus Brocadiaceae</taxon>
        <taxon>Candidatus Kuenenia</taxon>
    </lineage>
</organism>
<name>A0A2C9CL28_KUEST</name>
<evidence type="ECO:0000313" key="1">
    <source>
        <dbReference type="EMBL" id="SOH06381.1"/>
    </source>
</evidence>
<dbReference type="AlphaFoldDB" id="A0A2C9CL28"/>
<dbReference type="KEGG" id="kst:KSMBR1_3909"/>
<sequence>MSKLIENSNSCSAFDYTYKIGYRYLGYYHDKQMNMVNLYIYSQTNKVFEKFTPPSPLYKEGIKGRACIVCLVK</sequence>
<dbReference type="EMBL" id="LT934425">
    <property type="protein sequence ID" value="SOH06381.1"/>
    <property type="molecule type" value="Genomic_DNA"/>
</dbReference>
<gene>
    <name evidence="1" type="ORF">KSMBR1_3909</name>
</gene>
<dbReference type="Proteomes" id="UP000221734">
    <property type="component" value="Chromosome Kuenenia_stuttgartiensis_MBR1"/>
</dbReference>